<gene>
    <name evidence="2" type="ORF">GCM10009759_77840</name>
</gene>
<organism evidence="2 3">
    <name type="scientific">Kitasatospora saccharophila</name>
    <dbReference type="NCBI Taxonomy" id="407973"/>
    <lineage>
        <taxon>Bacteria</taxon>
        <taxon>Bacillati</taxon>
        <taxon>Actinomycetota</taxon>
        <taxon>Actinomycetes</taxon>
        <taxon>Kitasatosporales</taxon>
        <taxon>Streptomycetaceae</taxon>
        <taxon>Kitasatospora</taxon>
    </lineage>
</organism>
<evidence type="ECO:0000313" key="3">
    <source>
        <dbReference type="Proteomes" id="UP001500897"/>
    </source>
</evidence>
<evidence type="ECO:0000313" key="2">
    <source>
        <dbReference type="EMBL" id="GAA2125707.1"/>
    </source>
</evidence>
<accession>A0ABN2YD55</accession>
<protein>
    <submittedName>
        <fullName evidence="2">Uncharacterized protein</fullName>
    </submittedName>
</protein>
<name>A0ABN2YD55_9ACTN</name>
<keyword evidence="3" id="KW-1185">Reference proteome</keyword>
<feature type="region of interest" description="Disordered" evidence="1">
    <location>
        <begin position="221"/>
        <end position="252"/>
    </location>
</feature>
<dbReference type="EMBL" id="BAAANS010000112">
    <property type="protein sequence ID" value="GAA2125707.1"/>
    <property type="molecule type" value="Genomic_DNA"/>
</dbReference>
<proteinExistence type="predicted"/>
<reference evidence="2 3" key="1">
    <citation type="journal article" date="2019" name="Int. J. Syst. Evol. Microbiol.">
        <title>The Global Catalogue of Microorganisms (GCM) 10K type strain sequencing project: providing services to taxonomists for standard genome sequencing and annotation.</title>
        <authorList>
            <consortium name="The Broad Institute Genomics Platform"/>
            <consortium name="The Broad Institute Genome Sequencing Center for Infectious Disease"/>
            <person name="Wu L."/>
            <person name="Ma J."/>
        </authorList>
    </citation>
    <scope>NUCLEOTIDE SEQUENCE [LARGE SCALE GENOMIC DNA]</scope>
    <source>
        <strain evidence="2 3">JCM 14559</strain>
    </source>
</reference>
<evidence type="ECO:0000256" key="1">
    <source>
        <dbReference type="SAM" id="MobiDB-lite"/>
    </source>
</evidence>
<dbReference type="Proteomes" id="UP001500897">
    <property type="component" value="Unassembled WGS sequence"/>
</dbReference>
<dbReference type="RefSeq" id="WP_344559358.1">
    <property type="nucleotide sequence ID" value="NZ_BAAANS010000112.1"/>
</dbReference>
<comment type="caution">
    <text evidence="2">The sequence shown here is derived from an EMBL/GenBank/DDBJ whole genome shotgun (WGS) entry which is preliminary data.</text>
</comment>
<sequence>MTDTNSDERAKRLDYLYNMAARAMPSYIYTCTPENVKGALAHLDEMLSKRADADHAVAVAEAELAEAETKDHRATKAALAEGKPLPKPTARGPLENRLAEAQRLQVATYELAAEAAAAVHACALSSSAEWRAEVVGLAEEKRTAAAAITAQLACLLDELVSLAQTVEALDEDLGRPWNGNESQWRYMAPRGGINWNADRMALDRILADRLEYSAAYSGGLPGRLDPAADPNTECDPAAGPSSPDNGMEPWNQ</sequence>